<dbReference type="RefSeq" id="WP_131153233.1">
    <property type="nucleotide sequence ID" value="NZ_CP036402.1"/>
</dbReference>
<dbReference type="Pfam" id="PF08245">
    <property type="entry name" value="Mur_ligase_M"/>
    <property type="match status" value="1"/>
</dbReference>
<feature type="domain" description="Mur ligase central" evidence="2">
    <location>
        <begin position="46"/>
        <end position="204"/>
    </location>
</feature>
<dbReference type="InterPro" id="IPR013221">
    <property type="entry name" value="Mur_ligase_cen"/>
</dbReference>
<sequence>MTPFGTSDDVVFLAALCAALLLLVAGIVERRRHRARLGAVEVRVAVNGSRGKSTVVRLATGALDAGGFRTLGKTTGSEPRLLRAWEGEEEPIHRRPEGPNVGEQLGVVRRAADLGADALVAEVMAINPDYQRSFVDELTAANVLVVTNVLGDHLEEMGPTTADVAAAFGDAMPDRGTVVIAPGPHADALRSAARARGNTVVTADPEAVDPAVLRGFEHLVFAEHVALVLALADVLGIPADAALLGMRAAPVDPLATRLLPVGDPERPALFVNAFGANDPTSSLAVWQHVLDRGHASDGLVTIMNCRGDRIGRTRQFVEEVLGHLPIDTLVVTGSATQPVLRAVEHGDLRVHEVRDYTDLAPNRVVEALLPLLTDRVLLGVGNLHGGGVEIVRGLEQHAVGQRAGTSG</sequence>
<evidence type="ECO:0000313" key="4">
    <source>
        <dbReference type="Proteomes" id="UP000291469"/>
    </source>
</evidence>
<evidence type="ECO:0000259" key="2">
    <source>
        <dbReference type="Pfam" id="PF08245"/>
    </source>
</evidence>
<dbReference type="GO" id="GO:0016020">
    <property type="term" value="C:membrane"/>
    <property type="evidence" value="ECO:0007669"/>
    <property type="project" value="InterPro"/>
</dbReference>
<gene>
    <name evidence="3" type="primary">pgsB</name>
    <name evidence="3" type="ORF">ER308_00700</name>
</gene>
<keyword evidence="4" id="KW-1185">Reference proteome</keyword>
<dbReference type="GO" id="GO:0016881">
    <property type="term" value="F:acid-amino acid ligase activity"/>
    <property type="evidence" value="ECO:0007669"/>
    <property type="project" value="InterPro"/>
</dbReference>
<keyword evidence="1" id="KW-0812">Transmembrane</keyword>
<dbReference type="InterPro" id="IPR050061">
    <property type="entry name" value="MurCDEF_pg_biosynth"/>
</dbReference>
<feature type="transmembrane region" description="Helical" evidence="1">
    <location>
        <begin position="12"/>
        <end position="28"/>
    </location>
</feature>
<evidence type="ECO:0000313" key="3">
    <source>
        <dbReference type="EMBL" id="QBI18235.1"/>
    </source>
</evidence>
<dbReference type="OrthoDB" id="2884at2"/>
<protein>
    <submittedName>
        <fullName evidence="3">Poly-gamma-glutamate synthase PgsB</fullName>
    </submittedName>
</protein>
<dbReference type="KEGG" id="erz:ER308_00700"/>
<dbReference type="InterPro" id="IPR036565">
    <property type="entry name" value="Mur-like_cat_sf"/>
</dbReference>
<proteinExistence type="predicted"/>
<dbReference type="PRINTS" id="PR01758">
    <property type="entry name" value="CAPSULEPROTB"/>
</dbReference>
<dbReference type="Gene3D" id="3.40.1190.10">
    <property type="entry name" value="Mur-like, catalytic domain"/>
    <property type="match status" value="1"/>
</dbReference>
<dbReference type="NCBIfam" id="TIGR04012">
    <property type="entry name" value="poly_gGlu_PgsB"/>
    <property type="match status" value="1"/>
</dbReference>
<evidence type="ECO:0000256" key="1">
    <source>
        <dbReference type="SAM" id="Phobius"/>
    </source>
</evidence>
<dbReference type="EMBL" id="CP036402">
    <property type="protein sequence ID" value="QBI18235.1"/>
    <property type="molecule type" value="Genomic_DNA"/>
</dbReference>
<dbReference type="Proteomes" id="UP000291469">
    <property type="component" value="Chromosome"/>
</dbReference>
<dbReference type="PANTHER" id="PTHR43445:SF1">
    <property type="entry name" value="PGA SYNTHASE CAPB"/>
    <property type="match status" value="1"/>
</dbReference>
<keyword evidence="1" id="KW-0472">Membrane</keyword>
<dbReference type="SUPFAM" id="SSF53623">
    <property type="entry name" value="MurD-like peptide ligases, catalytic domain"/>
    <property type="match status" value="1"/>
</dbReference>
<accession>A0A411YAK8</accession>
<dbReference type="AlphaFoldDB" id="A0A411YAK8"/>
<dbReference type="PANTHER" id="PTHR43445">
    <property type="entry name" value="UDP-N-ACETYLMURAMATE--L-ALANINE LIGASE-RELATED"/>
    <property type="match status" value="1"/>
</dbReference>
<keyword evidence="1" id="KW-1133">Transmembrane helix</keyword>
<reference evidence="3 4" key="1">
    <citation type="submission" date="2019-01" db="EMBL/GenBank/DDBJ databases">
        <title>Egibacter rhizosphaerae EGI 80759T.</title>
        <authorList>
            <person name="Chen D.-D."/>
            <person name="Tian Y."/>
            <person name="Jiao J.-Y."/>
            <person name="Zhang X.-T."/>
            <person name="Zhang Y.-G."/>
            <person name="Zhang Y."/>
            <person name="Xiao M."/>
            <person name="Shu W.-S."/>
            <person name="Li W.-J."/>
        </authorList>
    </citation>
    <scope>NUCLEOTIDE SEQUENCE [LARGE SCALE GENOMIC DNA]</scope>
    <source>
        <strain evidence="3 4">EGI 80759</strain>
    </source>
</reference>
<dbReference type="GO" id="GO:0005524">
    <property type="term" value="F:ATP binding"/>
    <property type="evidence" value="ECO:0007669"/>
    <property type="project" value="InterPro"/>
</dbReference>
<name>A0A411YAK8_9ACTN</name>
<dbReference type="GO" id="GO:0045227">
    <property type="term" value="P:capsule polysaccharide biosynthetic process"/>
    <property type="evidence" value="ECO:0007669"/>
    <property type="project" value="InterPro"/>
</dbReference>
<organism evidence="3 4">
    <name type="scientific">Egibacter rhizosphaerae</name>
    <dbReference type="NCBI Taxonomy" id="1670831"/>
    <lineage>
        <taxon>Bacteria</taxon>
        <taxon>Bacillati</taxon>
        <taxon>Actinomycetota</taxon>
        <taxon>Nitriliruptoria</taxon>
        <taxon>Egibacterales</taxon>
        <taxon>Egibacteraceae</taxon>
        <taxon>Egibacter</taxon>
    </lineage>
</organism>
<dbReference type="InterPro" id="IPR008337">
    <property type="entry name" value="Capsule_biosynth_CapB"/>
</dbReference>